<sequence>MDFAFCRADAGYRGLKPMSDTSRMTTLHGKNIFFIGLLLAASGIVSPPVALAVGILFGFTVEHPFPAESSSLAKLLLQLSVIALGFGMNLKQVIHAGRSGFLYTAISITAAMAVGLLFGKVFRVAGKSSFLITAGTAICGGSAIAAIAPINNASEEEISVSMGTVFLLNSVALLIFPAIGHGLHLSQNQFGLWAALAIHDTSSVVGAAAKYGNQALAIGTTVKLARALWIVPVSLLTAAFMARHRSTSETTQGSVKIKIPWFILFFCLAAAVNTYLPQFVSAYGILSHLGRTGLTATLFLIGTSLSKRTLQQVGIRPFLQGVALWILVAGISLFVIDRGYISI</sequence>
<dbReference type="Proteomes" id="UP000253606">
    <property type="component" value="Chromosome"/>
</dbReference>
<keyword evidence="3" id="KW-1003">Cell membrane</keyword>
<reference evidence="8 9" key="1">
    <citation type="journal article" date="2018" name="Front. Microbiol.">
        <title>Hydrolytic Capabilities as a Key to Environmental Success: Chitinolytic and Cellulolytic Acidobacteria From Acidic Sub-arctic Soils and Boreal Peatlands.</title>
        <authorList>
            <person name="Belova S.E."/>
            <person name="Ravin N.V."/>
            <person name="Pankratov T.A."/>
            <person name="Rakitin A.L."/>
            <person name="Ivanova A.A."/>
            <person name="Beletsky A.V."/>
            <person name="Mardanov A.V."/>
            <person name="Sinninghe Damste J.S."/>
            <person name="Dedysh S.N."/>
        </authorList>
    </citation>
    <scope>NUCLEOTIDE SEQUENCE [LARGE SCALE GENOMIC DNA]</scope>
    <source>
        <strain evidence="8 9">SBC82</strain>
    </source>
</reference>
<feature type="transmembrane region" description="Helical" evidence="7">
    <location>
        <begin position="317"/>
        <end position="336"/>
    </location>
</feature>
<comment type="subcellular location">
    <subcellularLocation>
        <location evidence="1">Cell membrane</location>
        <topology evidence="1">Multi-pass membrane protein</topology>
    </subcellularLocation>
</comment>
<feature type="transmembrane region" description="Helical" evidence="7">
    <location>
        <begin position="71"/>
        <end position="88"/>
    </location>
</feature>
<dbReference type="Pfam" id="PF03601">
    <property type="entry name" value="Cons_hypoth698"/>
    <property type="match status" value="1"/>
</dbReference>
<feature type="transmembrane region" description="Helical" evidence="7">
    <location>
        <begin position="32"/>
        <end position="59"/>
    </location>
</feature>
<keyword evidence="4 7" id="KW-0812">Transmembrane</keyword>
<feature type="transmembrane region" description="Helical" evidence="7">
    <location>
        <begin position="100"/>
        <end position="118"/>
    </location>
</feature>
<dbReference type="InterPro" id="IPR018383">
    <property type="entry name" value="UPF0324_pro"/>
</dbReference>
<name>A0A2Z5FVB4_9BACT</name>
<evidence type="ECO:0000256" key="1">
    <source>
        <dbReference type="ARBA" id="ARBA00004651"/>
    </source>
</evidence>
<dbReference type="EMBL" id="CP030840">
    <property type="protein sequence ID" value="AXC10447.1"/>
    <property type="molecule type" value="Genomic_DNA"/>
</dbReference>
<evidence type="ECO:0000256" key="3">
    <source>
        <dbReference type="ARBA" id="ARBA00022475"/>
    </source>
</evidence>
<keyword evidence="9" id="KW-1185">Reference proteome</keyword>
<evidence type="ECO:0000256" key="2">
    <source>
        <dbReference type="ARBA" id="ARBA00007977"/>
    </source>
</evidence>
<evidence type="ECO:0000256" key="6">
    <source>
        <dbReference type="ARBA" id="ARBA00023136"/>
    </source>
</evidence>
<proteinExistence type="inferred from homology"/>
<keyword evidence="6 7" id="KW-0472">Membrane</keyword>
<comment type="similarity">
    <text evidence="2">Belongs to the UPF0324 family.</text>
</comment>
<feature type="transmembrane region" description="Helical" evidence="7">
    <location>
        <begin position="130"/>
        <end position="150"/>
    </location>
</feature>
<protein>
    <submittedName>
        <fullName evidence="8">Membrane protein YeiH</fullName>
    </submittedName>
</protein>
<dbReference type="GO" id="GO:0005886">
    <property type="term" value="C:plasma membrane"/>
    <property type="evidence" value="ECO:0007669"/>
    <property type="project" value="UniProtKB-SubCell"/>
</dbReference>
<dbReference type="PANTHER" id="PTHR30106">
    <property type="entry name" value="INNER MEMBRANE PROTEIN YEIH-RELATED"/>
    <property type="match status" value="1"/>
</dbReference>
<evidence type="ECO:0000256" key="7">
    <source>
        <dbReference type="SAM" id="Phobius"/>
    </source>
</evidence>
<evidence type="ECO:0000256" key="4">
    <source>
        <dbReference type="ARBA" id="ARBA00022692"/>
    </source>
</evidence>
<dbReference type="AlphaFoldDB" id="A0A2Z5FVB4"/>
<accession>A0A2Z5FVB4</accession>
<feature type="transmembrane region" description="Helical" evidence="7">
    <location>
        <begin position="162"/>
        <end position="183"/>
    </location>
</feature>
<feature type="transmembrane region" description="Helical" evidence="7">
    <location>
        <begin position="215"/>
        <end position="238"/>
    </location>
</feature>
<gene>
    <name evidence="8" type="ORF">ACPOL_1096</name>
</gene>
<dbReference type="PANTHER" id="PTHR30106:SF1">
    <property type="entry name" value="UPF0324 MEMBRANE PROTEIN FN0533"/>
    <property type="match status" value="1"/>
</dbReference>
<feature type="transmembrane region" description="Helical" evidence="7">
    <location>
        <begin position="259"/>
        <end position="276"/>
    </location>
</feature>
<evidence type="ECO:0000256" key="5">
    <source>
        <dbReference type="ARBA" id="ARBA00022989"/>
    </source>
</evidence>
<dbReference type="KEGG" id="abas:ACPOL_1096"/>
<evidence type="ECO:0000313" key="8">
    <source>
        <dbReference type="EMBL" id="AXC10447.1"/>
    </source>
</evidence>
<evidence type="ECO:0000313" key="9">
    <source>
        <dbReference type="Proteomes" id="UP000253606"/>
    </source>
</evidence>
<organism evidence="8 9">
    <name type="scientific">Acidisarcina polymorpha</name>
    <dbReference type="NCBI Taxonomy" id="2211140"/>
    <lineage>
        <taxon>Bacteria</taxon>
        <taxon>Pseudomonadati</taxon>
        <taxon>Acidobacteriota</taxon>
        <taxon>Terriglobia</taxon>
        <taxon>Terriglobales</taxon>
        <taxon>Acidobacteriaceae</taxon>
        <taxon>Acidisarcina</taxon>
    </lineage>
</organism>
<keyword evidence="5 7" id="KW-1133">Transmembrane helix</keyword>